<evidence type="ECO:0000256" key="7">
    <source>
        <dbReference type="PROSITE-ProRule" id="PRU00239"/>
    </source>
</evidence>
<evidence type="ECO:0000313" key="12">
    <source>
        <dbReference type="Proteomes" id="UP001497525"/>
    </source>
</evidence>
<feature type="active site" evidence="6 7">
    <location>
        <position position="330"/>
    </location>
</feature>
<feature type="region of interest" description="Disordered" evidence="8">
    <location>
        <begin position="1"/>
        <end position="39"/>
    </location>
</feature>
<evidence type="ECO:0000256" key="2">
    <source>
        <dbReference type="ARBA" id="ARBA00022670"/>
    </source>
</evidence>
<keyword evidence="4 7" id="KW-0788">Thiol protease</keyword>
<dbReference type="CDD" id="cd16196">
    <property type="entry name" value="EFh_PEF_CalpA_B"/>
    <property type="match status" value="1"/>
</dbReference>
<dbReference type="InterPro" id="IPR038765">
    <property type="entry name" value="Papain-like_cys_pep_sf"/>
</dbReference>
<dbReference type="InterPro" id="IPR001300">
    <property type="entry name" value="Peptidase_C2_calpain_cat"/>
</dbReference>
<dbReference type="PROSITE" id="PS50222">
    <property type="entry name" value="EF_HAND_2"/>
    <property type="match status" value="1"/>
</dbReference>
<keyword evidence="5" id="KW-0106">Calcium</keyword>
<evidence type="ECO:0000256" key="5">
    <source>
        <dbReference type="ARBA" id="ARBA00022837"/>
    </source>
</evidence>
<dbReference type="PANTHER" id="PTHR10183">
    <property type="entry name" value="CALPAIN"/>
    <property type="match status" value="1"/>
</dbReference>
<dbReference type="Gene3D" id="2.60.120.380">
    <property type="match status" value="1"/>
</dbReference>
<name>A0AAV2TWZ0_CALDB</name>
<evidence type="ECO:0000256" key="3">
    <source>
        <dbReference type="ARBA" id="ARBA00022801"/>
    </source>
</evidence>
<dbReference type="Gene3D" id="3.90.70.10">
    <property type="entry name" value="Cysteine proteinases"/>
    <property type="match status" value="1"/>
</dbReference>
<dbReference type="GO" id="GO:0005509">
    <property type="term" value="F:calcium ion binding"/>
    <property type="evidence" value="ECO:0007669"/>
    <property type="project" value="InterPro"/>
</dbReference>
<dbReference type="AlphaFoldDB" id="A0AAV2TWZ0"/>
<sequence length="750" mass="85540">MCTSTEQIKTFGGSATRRNSPAVALRNLGEKSREPPRSVLRKKQACQTVIRQRLHKSESMEKSREWYAKEVDAQLKRGGLFRDPFMPLKNFTGCKDDKASQERGYEWIRPPDLVSNPQFVVGDFSRFAVNQGELGDCSFLAAVSSLSMESSLLSQVVPEGQSFASDKPLSKNFLPYCGMFWFRFWQFGDWYDVVVDDRLPTRNKRLVFMHSVHNNEFWSALLEKAYAKLLGSYELISGGNASEAMEDFTGGLTELMELGYKTPDNLFNIMLNASSHGSLMACFICPSKDVSKQEDELNGLIVGHAYSVIDIRRFQTQSENKSVQLIRLRNPWGNNREWKGNWNDNSNLWKTIAPSEKKNIRLSFRDNGEFWISFEDFTRNFSRLEFCHLGPDSVVSNTNSYFERQPQKWKMIREEGEWLKYSTAGGALISGDTFHRNPQFRIQVPQPEGSAGRTYGTIIVGLMQKGIRDMHQKPRSIGYTIHRLPPEYVQKGPLGKSFFSAYAAMAASPGYLNTREVCGRHKLRPGEYVITPSTFNQNEEAKFLLRIFSERVCESVELDTTTCVFDPVDFNPNPPGGPQSLTMEFKEAFRNVAGQSGVIGAAKLRDILNAAFVQEFPFDGFSIETARSMVALMDADLTGVLGFSQFENLWKNLKQWKTIFKRYDRNCTGKMNAFDLREVMKTVGVRMSNQVYKVITCRYTDGDGQIEFNDYIMLVVRMTTLFETFKAQTHLKDGRAVVEMDEFIRSGLYT</sequence>
<evidence type="ECO:0000256" key="4">
    <source>
        <dbReference type="ARBA" id="ARBA00022807"/>
    </source>
</evidence>
<feature type="domain" description="Calpain catalytic" evidence="9">
    <location>
        <begin position="80"/>
        <end position="390"/>
    </location>
</feature>
<dbReference type="GO" id="GO:0004198">
    <property type="term" value="F:calcium-dependent cysteine-type endopeptidase activity"/>
    <property type="evidence" value="ECO:0007669"/>
    <property type="project" value="InterPro"/>
</dbReference>
<dbReference type="InterPro" id="IPR022684">
    <property type="entry name" value="Calpain_cysteine_protease"/>
</dbReference>
<dbReference type="Proteomes" id="UP001497525">
    <property type="component" value="Unassembled WGS sequence"/>
</dbReference>
<dbReference type="PROSITE" id="PS50203">
    <property type="entry name" value="CALPAIN_CAT"/>
    <property type="match status" value="1"/>
</dbReference>
<evidence type="ECO:0000313" key="11">
    <source>
        <dbReference type="EMBL" id="CAL5140488.1"/>
    </source>
</evidence>
<reference evidence="11" key="1">
    <citation type="submission" date="2024-06" db="EMBL/GenBank/DDBJ databases">
        <authorList>
            <person name="Liu X."/>
            <person name="Lenzi L."/>
            <person name="Haldenby T S."/>
            <person name="Uol C."/>
        </authorList>
    </citation>
    <scope>NUCLEOTIDE SEQUENCE</scope>
</reference>
<dbReference type="PANTHER" id="PTHR10183:SF433">
    <property type="entry name" value="CALPAIN-A-RELATED"/>
    <property type="match status" value="1"/>
</dbReference>
<feature type="active site" evidence="6 7">
    <location>
        <position position="137"/>
    </location>
</feature>
<evidence type="ECO:0000259" key="9">
    <source>
        <dbReference type="PROSITE" id="PS50203"/>
    </source>
</evidence>
<evidence type="ECO:0000256" key="1">
    <source>
        <dbReference type="ARBA" id="ARBA00007623"/>
    </source>
</evidence>
<feature type="domain" description="EF-hand" evidence="10">
    <location>
        <begin position="651"/>
        <end position="686"/>
    </location>
</feature>
<dbReference type="CDD" id="cd00214">
    <property type="entry name" value="Calpain_III"/>
    <property type="match status" value="1"/>
</dbReference>
<dbReference type="CDD" id="cd00044">
    <property type="entry name" value="CysPc"/>
    <property type="match status" value="1"/>
</dbReference>
<dbReference type="GO" id="GO:0005737">
    <property type="term" value="C:cytoplasm"/>
    <property type="evidence" value="ECO:0007669"/>
    <property type="project" value="TreeGrafter"/>
</dbReference>
<dbReference type="InterPro" id="IPR033883">
    <property type="entry name" value="C2_III"/>
</dbReference>
<feature type="active site" evidence="6 7">
    <location>
        <position position="304"/>
    </location>
</feature>
<dbReference type="FunFam" id="3.90.70.10:FF:000001">
    <property type="entry name" value="Calpain-1 catalytic subunit"/>
    <property type="match status" value="1"/>
</dbReference>
<dbReference type="Pfam" id="PF00648">
    <property type="entry name" value="Peptidase_C2"/>
    <property type="match status" value="1"/>
</dbReference>
<dbReference type="SUPFAM" id="SSF49758">
    <property type="entry name" value="Calpain large subunit, middle domain (domain III)"/>
    <property type="match status" value="1"/>
</dbReference>
<dbReference type="EMBL" id="CAXLJL010000723">
    <property type="protein sequence ID" value="CAL5140488.1"/>
    <property type="molecule type" value="Genomic_DNA"/>
</dbReference>
<keyword evidence="3 7" id="KW-0378">Hydrolase</keyword>
<evidence type="ECO:0000259" key="10">
    <source>
        <dbReference type="PROSITE" id="PS50222"/>
    </source>
</evidence>
<accession>A0AAV2TWZ0</accession>
<protein>
    <submittedName>
        <fullName evidence="11">Uncharacterized protein</fullName>
    </submittedName>
</protein>
<dbReference type="InterPro" id="IPR002048">
    <property type="entry name" value="EF_hand_dom"/>
</dbReference>
<proteinExistence type="inferred from homology"/>
<comment type="similarity">
    <text evidence="1">Belongs to the peptidase C2 family.</text>
</comment>
<dbReference type="InterPro" id="IPR022683">
    <property type="entry name" value="Calpain_III"/>
</dbReference>
<dbReference type="SMART" id="SM00720">
    <property type="entry name" value="calpain_III"/>
    <property type="match status" value="1"/>
</dbReference>
<dbReference type="PRINTS" id="PR00704">
    <property type="entry name" value="CALPAIN"/>
</dbReference>
<dbReference type="InterPro" id="IPR036213">
    <property type="entry name" value="Calpain_III_sf"/>
</dbReference>
<dbReference type="InterPro" id="IPR011992">
    <property type="entry name" value="EF-hand-dom_pair"/>
</dbReference>
<organism evidence="11 12">
    <name type="scientific">Calicophoron daubneyi</name>
    <name type="common">Rumen fluke</name>
    <name type="synonym">Paramphistomum daubneyi</name>
    <dbReference type="NCBI Taxonomy" id="300641"/>
    <lineage>
        <taxon>Eukaryota</taxon>
        <taxon>Metazoa</taxon>
        <taxon>Spiralia</taxon>
        <taxon>Lophotrochozoa</taxon>
        <taxon>Platyhelminthes</taxon>
        <taxon>Trematoda</taxon>
        <taxon>Digenea</taxon>
        <taxon>Plagiorchiida</taxon>
        <taxon>Pronocephalata</taxon>
        <taxon>Paramphistomoidea</taxon>
        <taxon>Paramphistomidae</taxon>
        <taxon>Calicophoron</taxon>
    </lineage>
</organism>
<dbReference type="InterPro" id="IPR022682">
    <property type="entry name" value="Calpain_domain_III"/>
</dbReference>
<dbReference type="SMART" id="SM00230">
    <property type="entry name" value="CysPc"/>
    <property type="match status" value="1"/>
</dbReference>
<comment type="caution">
    <text evidence="11">The sequence shown here is derived from an EMBL/GenBank/DDBJ whole genome shotgun (WGS) entry which is preliminary data.</text>
</comment>
<dbReference type="GO" id="GO:0006508">
    <property type="term" value="P:proteolysis"/>
    <property type="evidence" value="ECO:0007669"/>
    <property type="project" value="UniProtKB-KW"/>
</dbReference>
<gene>
    <name evidence="11" type="ORF">CDAUBV1_LOCUS15804</name>
</gene>
<evidence type="ECO:0000256" key="8">
    <source>
        <dbReference type="SAM" id="MobiDB-lite"/>
    </source>
</evidence>
<dbReference type="SUPFAM" id="SSF47473">
    <property type="entry name" value="EF-hand"/>
    <property type="match status" value="1"/>
</dbReference>
<keyword evidence="2 7" id="KW-0645">Protease</keyword>
<dbReference type="PROSITE" id="PS00018">
    <property type="entry name" value="EF_HAND_1"/>
    <property type="match status" value="1"/>
</dbReference>
<dbReference type="Pfam" id="PF01067">
    <property type="entry name" value="Calpain_III"/>
    <property type="match status" value="1"/>
</dbReference>
<evidence type="ECO:0000256" key="6">
    <source>
        <dbReference type="PIRSR" id="PIRSR622684-1"/>
    </source>
</evidence>
<dbReference type="Gene3D" id="1.10.238.10">
    <property type="entry name" value="EF-hand"/>
    <property type="match status" value="1"/>
</dbReference>
<dbReference type="SUPFAM" id="SSF54001">
    <property type="entry name" value="Cysteine proteinases"/>
    <property type="match status" value="1"/>
</dbReference>
<dbReference type="InterPro" id="IPR018247">
    <property type="entry name" value="EF_Hand_1_Ca_BS"/>
</dbReference>